<keyword evidence="3 11" id="KW-0813">Transport</keyword>
<proteinExistence type="inferred from homology"/>
<keyword evidence="11" id="KW-1003">Cell membrane</keyword>
<evidence type="ECO:0000256" key="10">
    <source>
        <dbReference type="ARBA" id="ARBA00023310"/>
    </source>
</evidence>
<dbReference type="InterPro" id="IPR000568">
    <property type="entry name" value="ATP_synth_F0_asu"/>
</dbReference>
<keyword evidence="5 11" id="KW-0812">Transmembrane</keyword>
<gene>
    <name evidence="11 13" type="primary">atpB</name>
    <name evidence="13" type="ORF">HMPREF1250_2030</name>
</gene>
<evidence type="ECO:0000256" key="5">
    <source>
        <dbReference type="ARBA" id="ARBA00022692"/>
    </source>
</evidence>
<keyword evidence="8 11" id="KW-0406">Ion transport</keyword>
<dbReference type="OrthoDB" id="9789241at2"/>
<evidence type="ECO:0000256" key="2">
    <source>
        <dbReference type="ARBA" id="ARBA00006810"/>
    </source>
</evidence>
<dbReference type="PROSITE" id="PS00449">
    <property type="entry name" value="ATPASE_A"/>
    <property type="match status" value="1"/>
</dbReference>
<dbReference type="HAMAP" id="MF_01393">
    <property type="entry name" value="ATP_synth_a_bact"/>
    <property type="match status" value="1"/>
</dbReference>
<dbReference type="Pfam" id="PF00119">
    <property type="entry name" value="ATP-synt_A"/>
    <property type="match status" value="1"/>
</dbReference>
<evidence type="ECO:0000256" key="1">
    <source>
        <dbReference type="ARBA" id="ARBA00004141"/>
    </source>
</evidence>
<evidence type="ECO:0000256" key="11">
    <source>
        <dbReference type="HAMAP-Rule" id="MF_01393"/>
    </source>
</evidence>
<keyword evidence="10 11" id="KW-0066">ATP synthesis</keyword>
<dbReference type="PANTHER" id="PTHR42823:SF3">
    <property type="entry name" value="ATP SYNTHASE SUBUNIT A, CHLOROPLASTIC"/>
    <property type="match status" value="1"/>
</dbReference>
<comment type="caution">
    <text evidence="13">The sequence shown here is derived from an EMBL/GenBank/DDBJ whole genome shotgun (WGS) entry which is preliminary data.</text>
</comment>
<dbReference type="RefSeq" id="WP_023052811.1">
    <property type="nucleotide sequence ID" value="NZ_AWXA01000007.1"/>
</dbReference>
<dbReference type="InterPro" id="IPR045082">
    <property type="entry name" value="ATP_syn_F0_a_bact/chloroplast"/>
</dbReference>
<dbReference type="NCBIfam" id="TIGR01131">
    <property type="entry name" value="ATP_synt_6_or_A"/>
    <property type="match status" value="1"/>
</dbReference>
<evidence type="ECO:0000313" key="14">
    <source>
        <dbReference type="Proteomes" id="UP000017090"/>
    </source>
</evidence>
<keyword evidence="9 11" id="KW-0472">Membrane</keyword>
<dbReference type="GO" id="GO:0046933">
    <property type="term" value="F:proton-transporting ATP synthase activity, rotational mechanism"/>
    <property type="evidence" value="ECO:0007669"/>
    <property type="project" value="UniProtKB-UniRule"/>
</dbReference>
<keyword evidence="7 11" id="KW-1133">Transmembrane helix</keyword>
<evidence type="ECO:0000256" key="12">
    <source>
        <dbReference type="RuleBase" id="RU000483"/>
    </source>
</evidence>
<evidence type="ECO:0000256" key="3">
    <source>
        <dbReference type="ARBA" id="ARBA00022448"/>
    </source>
</evidence>
<evidence type="ECO:0000256" key="8">
    <source>
        <dbReference type="ARBA" id="ARBA00023065"/>
    </source>
</evidence>
<feature type="transmembrane region" description="Helical" evidence="11">
    <location>
        <begin position="110"/>
        <end position="129"/>
    </location>
</feature>
<dbReference type="InterPro" id="IPR035908">
    <property type="entry name" value="F0_ATP_A_sf"/>
</dbReference>
<dbReference type="Proteomes" id="UP000017090">
    <property type="component" value="Unassembled WGS sequence"/>
</dbReference>
<dbReference type="EMBL" id="AWXA01000007">
    <property type="protein sequence ID" value="ERT61915.1"/>
    <property type="molecule type" value="Genomic_DNA"/>
</dbReference>
<dbReference type="PANTHER" id="PTHR42823">
    <property type="entry name" value="ATP SYNTHASE SUBUNIT A, CHLOROPLASTIC"/>
    <property type="match status" value="1"/>
</dbReference>
<comment type="similarity">
    <text evidence="2 11 12">Belongs to the ATPase A chain family.</text>
</comment>
<sequence length="223" mass="24896">MELHTGHHLIIQFLGMGVNMDTIYLTWLVALLVIIVTVSATRSRALVPSGLQNAVEMIIEALLAQFKETLGPKWQQVVSVLLTFFLFILFSNELGLLPSPHLLASPTNDLNTTLGLALVSTFMVHYVALKNQGVKKHVKHYFEPFVPFVLMNILEEFTKPLTLAFRLFGNILAGEILLEVLYKLVPAGVPIVWLIFSLFIGLIQAFIFTILVTSYLADSLESD</sequence>
<evidence type="ECO:0000256" key="6">
    <source>
        <dbReference type="ARBA" id="ARBA00022781"/>
    </source>
</evidence>
<dbReference type="GO" id="GO:0016787">
    <property type="term" value="F:hydrolase activity"/>
    <property type="evidence" value="ECO:0007669"/>
    <property type="project" value="UniProtKB-KW"/>
</dbReference>
<dbReference type="InterPro" id="IPR023011">
    <property type="entry name" value="ATP_synth_F0_asu_AS"/>
</dbReference>
<accession>U7URG0</accession>
<dbReference type="PATRIC" id="fig|1111454.3.peg.359"/>
<keyword evidence="14" id="KW-1185">Reference proteome</keyword>
<dbReference type="PRINTS" id="PR00123">
    <property type="entry name" value="ATPASEA"/>
</dbReference>
<evidence type="ECO:0000256" key="4">
    <source>
        <dbReference type="ARBA" id="ARBA00022547"/>
    </source>
</evidence>
<evidence type="ECO:0000256" key="9">
    <source>
        <dbReference type="ARBA" id="ARBA00023136"/>
    </source>
</evidence>
<keyword evidence="6 11" id="KW-0375">Hydrogen ion transport</keyword>
<name>U7URG0_9FIRM</name>
<reference evidence="13 14" key="1">
    <citation type="submission" date="2013-09" db="EMBL/GenBank/DDBJ databases">
        <authorList>
            <person name="Durkin A.S."/>
            <person name="Haft D.R."/>
            <person name="McCorrison J."/>
            <person name="Torralba M."/>
            <person name="Gillis M."/>
            <person name="Haft D.H."/>
            <person name="Methe B."/>
            <person name="Sutton G."/>
            <person name="Nelson K.E."/>
        </authorList>
    </citation>
    <scope>NUCLEOTIDE SEQUENCE [LARGE SCALE GENOMIC DNA]</scope>
    <source>
        <strain evidence="13 14">BV3C16-1</strain>
    </source>
</reference>
<comment type="subcellular location">
    <subcellularLocation>
        <location evidence="11 12">Cell membrane</location>
        <topology evidence="11 12">Multi-pass membrane protein</topology>
    </subcellularLocation>
    <subcellularLocation>
        <location evidence="1">Membrane</location>
        <topology evidence="1">Multi-pass membrane protein</topology>
    </subcellularLocation>
</comment>
<dbReference type="Gene3D" id="1.20.120.220">
    <property type="entry name" value="ATP synthase, F0 complex, subunit A"/>
    <property type="match status" value="1"/>
</dbReference>
<comment type="function">
    <text evidence="11 12">Key component of the proton channel; it plays a direct role in the translocation of protons across the membrane.</text>
</comment>
<dbReference type="GO" id="GO:0042777">
    <property type="term" value="P:proton motive force-driven plasma membrane ATP synthesis"/>
    <property type="evidence" value="ECO:0007669"/>
    <property type="project" value="TreeGrafter"/>
</dbReference>
<evidence type="ECO:0000256" key="7">
    <source>
        <dbReference type="ARBA" id="ARBA00022989"/>
    </source>
</evidence>
<dbReference type="SUPFAM" id="SSF81336">
    <property type="entry name" value="F1F0 ATP synthase subunit A"/>
    <property type="match status" value="1"/>
</dbReference>
<dbReference type="AlphaFoldDB" id="U7URG0"/>
<dbReference type="GO" id="GO:0005886">
    <property type="term" value="C:plasma membrane"/>
    <property type="evidence" value="ECO:0007669"/>
    <property type="project" value="UniProtKB-SubCell"/>
</dbReference>
<organism evidence="13 14">
    <name type="scientific">Megasphaera vaginalis</name>
    <name type="common">ex Srinivasan et al. 2021</name>
    <dbReference type="NCBI Taxonomy" id="1111454"/>
    <lineage>
        <taxon>Bacteria</taxon>
        <taxon>Bacillati</taxon>
        <taxon>Bacillota</taxon>
        <taxon>Negativicutes</taxon>
        <taxon>Veillonellales</taxon>
        <taxon>Veillonellaceae</taxon>
        <taxon>Megasphaera</taxon>
    </lineage>
</organism>
<protein>
    <recommendedName>
        <fullName evidence="11 12">ATP synthase subunit a</fullName>
    </recommendedName>
    <alternativeName>
        <fullName evidence="11">ATP synthase F0 sector subunit a</fullName>
    </alternativeName>
    <alternativeName>
        <fullName evidence="11">F-ATPase subunit 6</fullName>
    </alternativeName>
</protein>
<dbReference type="GO" id="GO:0045259">
    <property type="term" value="C:proton-transporting ATP synthase complex"/>
    <property type="evidence" value="ECO:0007669"/>
    <property type="project" value="UniProtKB-KW"/>
</dbReference>
<dbReference type="CDD" id="cd00310">
    <property type="entry name" value="ATP-synt_Fo_a_6"/>
    <property type="match status" value="1"/>
</dbReference>
<feature type="transmembrane region" description="Helical" evidence="11">
    <location>
        <begin position="191"/>
        <end position="217"/>
    </location>
</feature>
<feature type="transmembrane region" description="Helical" evidence="11">
    <location>
        <begin position="77"/>
        <end position="98"/>
    </location>
</feature>
<evidence type="ECO:0000313" key="13">
    <source>
        <dbReference type="EMBL" id="ERT61915.1"/>
    </source>
</evidence>
<keyword evidence="13" id="KW-0378">Hydrolase</keyword>
<feature type="transmembrane region" description="Helical" evidence="11">
    <location>
        <begin position="23"/>
        <end position="41"/>
    </location>
</feature>
<keyword evidence="4 11" id="KW-0138">CF(0)</keyword>
<dbReference type="eggNOG" id="COG0356">
    <property type="taxonomic scope" value="Bacteria"/>
</dbReference>
<dbReference type="STRING" id="1111454.HMPREF1250_2030"/>